<feature type="chain" id="PRO_5033491023" description="Knottins-like domain-containing protein" evidence="3">
    <location>
        <begin position="26"/>
        <end position="81"/>
    </location>
</feature>
<evidence type="ECO:0000313" key="5">
    <source>
        <dbReference type="EMBL" id="TVU39849.1"/>
    </source>
</evidence>
<dbReference type="SUPFAM" id="SSF57095">
    <property type="entry name" value="Scorpion toxin-like"/>
    <property type="match status" value="1"/>
</dbReference>
<evidence type="ECO:0000313" key="6">
    <source>
        <dbReference type="EMBL" id="TVU39859.1"/>
    </source>
</evidence>
<reference evidence="6 7" key="1">
    <citation type="journal article" date="2019" name="Sci. Rep.">
        <title>A high-quality genome of Eragrostis curvula grass provides insights into Poaceae evolution and supports new strategies to enhance forage quality.</title>
        <authorList>
            <person name="Carballo J."/>
            <person name="Santos B.A.C.M."/>
            <person name="Zappacosta D."/>
            <person name="Garbus I."/>
            <person name="Selva J.P."/>
            <person name="Gallo C.A."/>
            <person name="Diaz A."/>
            <person name="Albertini E."/>
            <person name="Caccamo M."/>
            <person name="Echenique V."/>
        </authorList>
    </citation>
    <scope>NUCLEOTIDE SEQUENCE [LARGE SCALE GENOMIC DNA]</scope>
    <source>
        <strain evidence="7">cv. Victoria</strain>
        <tissue evidence="6">Leaf</tissue>
    </source>
</reference>
<evidence type="ECO:0000256" key="1">
    <source>
        <dbReference type="ARBA" id="ARBA00022729"/>
    </source>
</evidence>
<evidence type="ECO:0000313" key="7">
    <source>
        <dbReference type="Proteomes" id="UP000324897"/>
    </source>
</evidence>
<dbReference type="GO" id="GO:0006952">
    <property type="term" value="P:defense response"/>
    <property type="evidence" value="ECO:0007669"/>
    <property type="project" value="InterPro"/>
</dbReference>
<evidence type="ECO:0000256" key="3">
    <source>
        <dbReference type="SAM" id="SignalP"/>
    </source>
</evidence>
<comment type="caution">
    <text evidence="6">The sequence shown here is derived from an EMBL/GenBank/DDBJ whole genome shotgun (WGS) entry which is preliminary data.</text>
</comment>
<dbReference type="EMBL" id="RWGY01000007">
    <property type="protein sequence ID" value="TVU39859.1"/>
    <property type="molecule type" value="Genomic_DNA"/>
</dbReference>
<protein>
    <recommendedName>
        <fullName evidence="4">Knottins-like domain-containing protein</fullName>
    </recommendedName>
</protein>
<sequence>MARILDLSPKLFAFLLLLVISSTEMQGPVRVALARECQSQSSRFLGPCVRDGNCKNVCETEGFTGGKCLGVRRRCFCSKIC</sequence>
<dbReference type="EMBL" id="RWGY01000007">
    <property type="protein sequence ID" value="TVU39849.1"/>
    <property type="molecule type" value="Genomic_DNA"/>
</dbReference>
<dbReference type="InterPro" id="IPR036574">
    <property type="entry name" value="Scorpion_toxin-like_sf"/>
</dbReference>
<dbReference type="PANTHER" id="PTHR33147">
    <property type="entry name" value="DEFENSIN-LIKE PROTEIN 1"/>
    <property type="match status" value="1"/>
</dbReference>
<dbReference type="InterPro" id="IPR003614">
    <property type="entry name" value="Knottins"/>
</dbReference>
<accession>A0A5J9VUH6</accession>
<dbReference type="PRINTS" id="PR00288">
    <property type="entry name" value="PUROTHIONIN"/>
</dbReference>
<keyword evidence="7" id="KW-1185">Reference proteome</keyword>
<dbReference type="Proteomes" id="UP000324897">
    <property type="component" value="Chromosome 4"/>
</dbReference>
<gene>
    <name evidence="5" type="ORF">EJB05_13292</name>
    <name evidence="6" type="ORF">EJB05_13302</name>
</gene>
<dbReference type="CDD" id="cd00107">
    <property type="entry name" value="Knot1"/>
    <property type="match status" value="1"/>
</dbReference>
<keyword evidence="1 3" id="KW-0732">Signal</keyword>
<keyword evidence="2" id="KW-1015">Disulfide bond</keyword>
<name>A0A5J9VUH6_9POAL</name>
<dbReference type="PANTHER" id="PTHR33147:SF39">
    <property type="entry name" value="DRO1 PROTEIN-RELATED"/>
    <property type="match status" value="1"/>
</dbReference>
<dbReference type="Gramene" id="TVU39849">
    <property type="protein sequence ID" value="TVU39849"/>
    <property type="gene ID" value="EJB05_13292"/>
</dbReference>
<dbReference type="Gene3D" id="3.30.30.10">
    <property type="entry name" value="Knottin, scorpion toxin-like"/>
    <property type="match status" value="1"/>
</dbReference>
<proteinExistence type="predicted"/>
<evidence type="ECO:0000256" key="2">
    <source>
        <dbReference type="ARBA" id="ARBA00023157"/>
    </source>
</evidence>
<evidence type="ECO:0000259" key="4">
    <source>
        <dbReference type="SMART" id="SM00505"/>
    </source>
</evidence>
<organism evidence="6 7">
    <name type="scientific">Eragrostis curvula</name>
    <name type="common">weeping love grass</name>
    <dbReference type="NCBI Taxonomy" id="38414"/>
    <lineage>
        <taxon>Eukaryota</taxon>
        <taxon>Viridiplantae</taxon>
        <taxon>Streptophyta</taxon>
        <taxon>Embryophyta</taxon>
        <taxon>Tracheophyta</taxon>
        <taxon>Spermatophyta</taxon>
        <taxon>Magnoliopsida</taxon>
        <taxon>Liliopsida</taxon>
        <taxon>Poales</taxon>
        <taxon>Poaceae</taxon>
        <taxon>PACMAD clade</taxon>
        <taxon>Chloridoideae</taxon>
        <taxon>Eragrostideae</taxon>
        <taxon>Eragrostidinae</taxon>
        <taxon>Eragrostis</taxon>
    </lineage>
</organism>
<dbReference type="AlphaFoldDB" id="A0A5J9VUH6"/>
<dbReference type="OrthoDB" id="683455at2759"/>
<dbReference type="PROSITE" id="PS00940">
    <property type="entry name" value="GAMMA_THIONIN"/>
    <property type="match status" value="1"/>
</dbReference>
<feature type="signal peptide" evidence="3">
    <location>
        <begin position="1"/>
        <end position="25"/>
    </location>
</feature>
<feature type="domain" description="Knottins-like" evidence="4">
    <location>
        <begin position="36"/>
        <end position="81"/>
    </location>
</feature>
<dbReference type="Pfam" id="PF00304">
    <property type="entry name" value="Gamma-thionin"/>
    <property type="match status" value="1"/>
</dbReference>
<dbReference type="SMART" id="SM00505">
    <property type="entry name" value="Knot1"/>
    <property type="match status" value="1"/>
</dbReference>
<dbReference type="InterPro" id="IPR008176">
    <property type="entry name" value="Defensin_plant"/>
</dbReference>
<dbReference type="Gramene" id="TVU39859">
    <property type="protein sequence ID" value="TVU39859"/>
    <property type="gene ID" value="EJB05_13302"/>
</dbReference>